<accession>A0A218UPT9</accession>
<dbReference type="AlphaFoldDB" id="A0A218UPT9"/>
<dbReference type="EMBL" id="MUZQ01000186">
    <property type="protein sequence ID" value="OWK55774.1"/>
    <property type="molecule type" value="Genomic_DNA"/>
</dbReference>
<dbReference type="Gene3D" id="1.25.40.10">
    <property type="entry name" value="Tetratricopeptide repeat domain"/>
    <property type="match status" value="3"/>
</dbReference>
<dbReference type="Proteomes" id="UP000197619">
    <property type="component" value="Unassembled WGS sequence"/>
</dbReference>
<keyword evidence="2" id="KW-1185">Reference proteome</keyword>
<sequence>MSLQELAALLCGEGDERLSQQEFPAATAFYLAAFSCCAPTAVQRVTSMGCELQERVVATLETCLTPDNVVASVHELEALLRRGCWEEVVNKCDLLLEAEPRAAVELLLLRALARNPTEAVAYVRSRQREHLPQQWLGDCCSFLAAVAPGHAWVCRARAAHLRKTGEFQECVAVCTKAIEGFSAEDLGGRTQEMMQDLAAAFAAEPAWATKRFEELFSPCDAEKIGEQARAALEGRFAAYREATIQLLLHICPGSSRELRVRLADCHLLQGHPGAALDMCEQLLAAEQNTYHNTLLALRGFCSLHAQEHHRALQDFQRVIEHDSPHPNSCIKALCGRGLIRISGGSNYLTALDYITACQLKLDETVFTIKSYVPWNQRGLLLKVLQEEGQMMLQKKRDAPGVFQLASLLVELDSSDEASQVLCADALYQMGRGEEAHKMLALALSRNPQRAPVLARLALLQLKRGFVYDGNQLLRRLIRIGDSSCLLPVLDIFQDEDRKLLQSHCRCRALAILKGTQEGAAIREAIAHLSFAILAAGGYAEDCLLIRARCYGRLGQMKTAIFDFNAVLKEDPRNVQALSGRGLVHLTLRQQKEAVQDLISALKVEAGAVIPEILSLKPEAQGLVTGWLLQHGRATLSDLMATKNLPGEETLGDLLTMAKALTKICRAAQHHIFYTDVLMANGKHQEALKHLQEAFGHCPAEDFARARLAVLQLQSRNVAGAAAPLSALARRDEKDLAFLLNFVDTKKQQHLAQAAAQEGKVLEKGRDHLQALGYLSLAVLASGDSPRHLRRRAACLMRLQKYEKALKDMEKVLQRHGCNSPKTQAGDHCCQGFLLLALAREEAAVQHYMQALQLDEPLALGTITDCPGRESLTKTFHKIGQYNFEKQRYEEAWKITDYGLKIEKSSELQKLKARLKREASSCSIH</sequence>
<dbReference type="SUPFAM" id="SSF48452">
    <property type="entry name" value="TPR-like"/>
    <property type="match status" value="2"/>
</dbReference>
<organism evidence="1 2">
    <name type="scientific">Lonchura striata</name>
    <name type="common">white-rumped munia</name>
    <dbReference type="NCBI Taxonomy" id="40157"/>
    <lineage>
        <taxon>Eukaryota</taxon>
        <taxon>Metazoa</taxon>
        <taxon>Chordata</taxon>
        <taxon>Craniata</taxon>
        <taxon>Vertebrata</taxon>
        <taxon>Euteleostomi</taxon>
        <taxon>Archelosauria</taxon>
        <taxon>Archosauria</taxon>
        <taxon>Dinosauria</taxon>
        <taxon>Saurischia</taxon>
        <taxon>Theropoda</taxon>
        <taxon>Coelurosauria</taxon>
        <taxon>Aves</taxon>
        <taxon>Neognathae</taxon>
        <taxon>Neoaves</taxon>
        <taxon>Telluraves</taxon>
        <taxon>Australaves</taxon>
        <taxon>Passeriformes</taxon>
        <taxon>Passeroidea</taxon>
        <taxon>Estrildidae</taxon>
        <taxon>Estrildinae</taxon>
        <taxon>Lonchura</taxon>
    </lineage>
</organism>
<dbReference type="PANTHER" id="PTHR44874:SF1">
    <property type="entry name" value="TETRATRICOPEPTIDE REPEAT PROTEIN 34"/>
    <property type="match status" value="1"/>
</dbReference>
<evidence type="ECO:0000313" key="2">
    <source>
        <dbReference type="Proteomes" id="UP000197619"/>
    </source>
</evidence>
<dbReference type="SMART" id="SM00028">
    <property type="entry name" value="TPR"/>
    <property type="match status" value="9"/>
</dbReference>
<name>A0A218UPT9_9PASE</name>
<dbReference type="InterPro" id="IPR011990">
    <property type="entry name" value="TPR-like_helical_dom_sf"/>
</dbReference>
<reference evidence="1 2" key="1">
    <citation type="submission" date="2017-05" db="EMBL/GenBank/DDBJ databases">
        <title>Genome of assembly of the Bengalese finch, Lonchura striata domestica.</title>
        <authorList>
            <person name="Colquitt B.M."/>
            <person name="Brainard M.S."/>
        </authorList>
    </citation>
    <scope>NUCLEOTIDE SEQUENCE [LARGE SCALE GENOMIC DNA]</scope>
    <source>
        <strain evidence="1">White83orange57</strain>
    </source>
</reference>
<dbReference type="InterPro" id="IPR019734">
    <property type="entry name" value="TPR_rpt"/>
</dbReference>
<protein>
    <submittedName>
        <fullName evidence="1">Tetratricopeptide repeat protein 34</fullName>
    </submittedName>
</protein>
<dbReference type="Pfam" id="PF13181">
    <property type="entry name" value="TPR_8"/>
    <property type="match status" value="1"/>
</dbReference>
<proteinExistence type="predicted"/>
<dbReference type="InterPro" id="IPR042161">
    <property type="entry name" value="TTC34"/>
</dbReference>
<dbReference type="PANTHER" id="PTHR44874">
    <property type="entry name" value="TETRATRICOPEPTIDE REPEAT PROTEIN 34"/>
    <property type="match status" value="1"/>
</dbReference>
<evidence type="ECO:0000313" key="1">
    <source>
        <dbReference type="EMBL" id="OWK55774.1"/>
    </source>
</evidence>
<comment type="caution">
    <text evidence="1">The sequence shown here is derived from an EMBL/GenBank/DDBJ whole genome shotgun (WGS) entry which is preliminary data.</text>
</comment>
<gene>
    <name evidence="1" type="primary">TTC34</name>
    <name evidence="1" type="ORF">RLOC_00013850</name>
</gene>